<dbReference type="InterPro" id="IPR036366">
    <property type="entry name" value="PGBDSf"/>
</dbReference>
<accession>A0A371B497</accession>
<evidence type="ECO:0000256" key="1">
    <source>
        <dbReference type="ARBA" id="ARBA00022737"/>
    </source>
</evidence>
<dbReference type="PROSITE" id="PS50005">
    <property type="entry name" value="TPR"/>
    <property type="match status" value="2"/>
</dbReference>
<feature type="region of interest" description="Disordered" evidence="4">
    <location>
        <begin position="400"/>
        <end position="426"/>
    </location>
</feature>
<dbReference type="Pfam" id="PF13432">
    <property type="entry name" value="TPR_16"/>
    <property type="match status" value="1"/>
</dbReference>
<dbReference type="Gene3D" id="1.10.101.10">
    <property type="entry name" value="PGBD-like superfamily/PGBD"/>
    <property type="match status" value="1"/>
</dbReference>
<dbReference type="PANTHER" id="PTHR12558:SF13">
    <property type="entry name" value="CELL DIVISION CYCLE PROTEIN 27 HOMOLOG"/>
    <property type="match status" value="1"/>
</dbReference>
<evidence type="ECO:0000313" key="6">
    <source>
        <dbReference type="EMBL" id="RDV02426.1"/>
    </source>
</evidence>
<dbReference type="OrthoDB" id="9766710at2"/>
<dbReference type="InterPro" id="IPR036365">
    <property type="entry name" value="PGBD-like_sf"/>
</dbReference>
<dbReference type="Pfam" id="PF07719">
    <property type="entry name" value="TPR_2"/>
    <property type="match status" value="1"/>
</dbReference>
<evidence type="ECO:0000313" key="7">
    <source>
        <dbReference type="Proteomes" id="UP000263993"/>
    </source>
</evidence>
<organism evidence="6 7">
    <name type="scientific">Undibacter mobilis</name>
    <dbReference type="NCBI Taxonomy" id="2292256"/>
    <lineage>
        <taxon>Bacteria</taxon>
        <taxon>Pseudomonadati</taxon>
        <taxon>Pseudomonadota</taxon>
        <taxon>Alphaproteobacteria</taxon>
        <taxon>Hyphomicrobiales</taxon>
        <taxon>Nitrobacteraceae</taxon>
        <taxon>Undibacter</taxon>
    </lineage>
</organism>
<sequence length="426" mass="46760">MGKLKSRETGSAKAAESKAVPKLAFERVLSRGKSGADVTALQTRLGMEPDGRFGGQTVTALREFQSRNGLKADGVADAKTIAKLNEGDAPTRAAAAKAGVIPMMVTNAQIGAAEALYGLGASLGRRGGEDLGLVYLQLSLYLAPHHELALLSLADLYEAMKKPDMAIKIYERIPHSSALHRNASIQMAADLDALDRSDEAQKRLEELLKDDPKDLEATLALGNLLRGHKKFAECGDAYTKAIDLIGKPEKANWTVFYFRGICYERSKQWPKAEADLKKALELFPDQPHVLNYLGYSWIDQGVNLDEGMAMIRKAVAQRPDDGYIVDSLGWAHYRLGNYEEAMKELERAIGLKPEDPTINDHLGDAYWRVGRKLEATFQWNHARDLKPDPEELPKILEKLRTGLPEEATSQANSSEKPAVTKPGNGG</sequence>
<keyword evidence="2 3" id="KW-0802">TPR repeat</keyword>
<protein>
    <submittedName>
        <fullName evidence="6">Tetratricopeptide repeat protein</fullName>
    </submittedName>
</protein>
<dbReference type="Pfam" id="PF13176">
    <property type="entry name" value="TPR_7"/>
    <property type="match status" value="1"/>
</dbReference>
<dbReference type="InterPro" id="IPR011990">
    <property type="entry name" value="TPR-like_helical_dom_sf"/>
</dbReference>
<dbReference type="Pfam" id="PF13414">
    <property type="entry name" value="TPR_11"/>
    <property type="match status" value="1"/>
</dbReference>
<evidence type="ECO:0000256" key="4">
    <source>
        <dbReference type="SAM" id="MobiDB-lite"/>
    </source>
</evidence>
<comment type="caution">
    <text evidence="6">The sequence shown here is derived from an EMBL/GenBank/DDBJ whole genome shotgun (WGS) entry which is preliminary data.</text>
</comment>
<dbReference type="AlphaFoldDB" id="A0A371B497"/>
<feature type="repeat" description="TPR" evidence="3">
    <location>
        <begin position="322"/>
        <end position="355"/>
    </location>
</feature>
<keyword evidence="7" id="KW-1185">Reference proteome</keyword>
<dbReference type="Gene3D" id="1.25.40.10">
    <property type="entry name" value="Tetratricopeptide repeat domain"/>
    <property type="match status" value="3"/>
</dbReference>
<dbReference type="SMART" id="SM00028">
    <property type="entry name" value="TPR"/>
    <property type="match status" value="6"/>
</dbReference>
<evidence type="ECO:0000256" key="2">
    <source>
        <dbReference type="ARBA" id="ARBA00022803"/>
    </source>
</evidence>
<keyword evidence="1" id="KW-0677">Repeat</keyword>
<feature type="domain" description="Peptidoglycan binding-like" evidence="5">
    <location>
        <begin position="36"/>
        <end position="84"/>
    </location>
</feature>
<dbReference type="Proteomes" id="UP000263993">
    <property type="component" value="Unassembled WGS sequence"/>
</dbReference>
<dbReference type="Pfam" id="PF01471">
    <property type="entry name" value="PG_binding_1"/>
    <property type="match status" value="1"/>
</dbReference>
<dbReference type="PROSITE" id="PS50293">
    <property type="entry name" value="TPR_REGION"/>
    <property type="match status" value="1"/>
</dbReference>
<evidence type="ECO:0000259" key="5">
    <source>
        <dbReference type="Pfam" id="PF01471"/>
    </source>
</evidence>
<dbReference type="InterPro" id="IPR013105">
    <property type="entry name" value="TPR_2"/>
</dbReference>
<reference evidence="7" key="1">
    <citation type="submission" date="2018-08" db="EMBL/GenBank/DDBJ databases">
        <authorList>
            <person name="Kim S.-J."/>
            <person name="Jung G.-Y."/>
        </authorList>
    </citation>
    <scope>NUCLEOTIDE SEQUENCE [LARGE SCALE GENOMIC DNA]</scope>
    <source>
        <strain evidence="7">GY_H</strain>
    </source>
</reference>
<name>A0A371B497_9BRAD</name>
<dbReference type="InterPro" id="IPR002477">
    <property type="entry name" value="Peptidoglycan-bd-like"/>
</dbReference>
<evidence type="ECO:0000256" key="3">
    <source>
        <dbReference type="PROSITE-ProRule" id="PRU00339"/>
    </source>
</evidence>
<gene>
    <name evidence="6" type="ORF">DXH78_17215</name>
</gene>
<dbReference type="EMBL" id="QRGO01000002">
    <property type="protein sequence ID" value="RDV02426.1"/>
    <property type="molecule type" value="Genomic_DNA"/>
</dbReference>
<dbReference type="SUPFAM" id="SSF47090">
    <property type="entry name" value="PGBD-like"/>
    <property type="match status" value="1"/>
</dbReference>
<feature type="repeat" description="TPR" evidence="3">
    <location>
        <begin position="253"/>
        <end position="286"/>
    </location>
</feature>
<dbReference type="SUPFAM" id="SSF48452">
    <property type="entry name" value="TPR-like"/>
    <property type="match status" value="2"/>
</dbReference>
<dbReference type="InterPro" id="IPR019734">
    <property type="entry name" value="TPR_rpt"/>
</dbReference>
<dbReference type="PANTHER" id="PTHR12558">
    <property type="entry name" value="CELL DIVISION CYCLE 16,23,27"/>
    <property type="match status" value="1"/>
</dbReference>
<proteinExistence type="predicted"/>